<accession>A0A2U2RHB6</accession>
<keyword evidence="3" id="KW-1185">Reference proteome</keyword>
<dbReference type="Proteomes" id="UP000245590">
    <property type="component" value="Unassembled WGS sequence"/>
</dbReference>
<evidence type="ECO:0000313" key="3">
    <source>
        <dbReference type="Proteomes" id="UP000245590"/>
    </source>
</evidence>
<protein>
    <submittedName>
        <fullName evidence="2">DUF4862 domain-containing protein</fullName>
    </submittedName>
</protein>
<dbReference type="RefSeq" id="WP_109276706.1">
    <property type="nucleotide sequence ID" value="NZ_QFKX01000006.1"/>
</dbReference>
<feature type="region of interest" description="Disordered" evidence="1">
    <location>
        <begin position="1"/>
        <end position="26"/>
    </location>
</feature>
<evidence type="ECO:0000313" key="2">
    <source>
        <dbReference type="EMBL" id="PWH05244.1"/>
    </source>
</evidence>
<reference evidence="2 3" key="1">
    <citation type="submission" date="2018-05" db="EMBL/GenBank/DDBJ databases">
        <title>Brachybacterium sp. M1HQ-2T, whole genome shotgun sequence.</title>
        <authorList>
            <person name="Tuo L."/>
        </authorList>
    </citation>
    <scope>NUCLEOTIDE SEQUENCE [LARGE SCALE GENOMIC DNA]</scope>
    <source>
        <strain evidence="2 3">M1HQ-2</strain>
    </source>
</reference>
<gene>
    <name evidence="2" type="ORF">DEO23_14305</name>
</gene>
<dbReference type="InterPro" id="IPR032344">
    <property type="entry name" value="DUF4862"/>
</dbReference>
<sequence length="334" mass="34167">MPQHHAPDGDDGSEVTARGVTGGGDGAAAPTPLLIGAYAALPAAEDRPGFYAGLREHLGATGLEVPTQHLLAGEGGSIEDLARLLEDRFPDSVLTAIPGTMQHVAADPSFGLASPDEDGRRAALAYTAGLLSAADAVNQRIGSAHVRRVQIQSAPSGRADADAFPRSLADLEVPEGIDLVIEHCDAANDRVAGEKRFLSLREELAAAREAGIGLTLNWGRSAVESHDPSVPQEQVAEAAAAGSLRGLIFSGAGGNATGFGAPWADAHLPLDVDEPGSLLTAARVRECMAAAGDLEYVGVKVQAPSDADVSARLGIIGHVVEAIRASGTGRVGTR</sequence>
<evidence type="ECO:0000256" key="1">
    <source>
        <dbReference type="SAM" id="MobiDB-lite"/>
    </source>
</evidence>
<name>A0A2U2RHB6_9MICO</name>
<proteinExistence type="predicted"/>
<dbReference type="OrthoDB" id="7307665at2"/>
<dbReference type="Pfam" id="PF16154">
    <property type="entry name" value="DUF4862"/>
    <property type="match status" value="1"/>
</dbReference>
<dbReference type="EMBL" id="QFKX01000006">
    <property type="protein sequence ID" value="PWH05244.1"/>
    <property type="molecule type" value="Genomic_DNA"/>
</dbReference>
<comment type="caution">
    <text evidence="2">The sequence shown here is derived from an EMBL/GenBank/DDBJ whole genome shotgun (WGS) entry which is preliminary data.</text>
</comment>
<organism evidence="2 3">
    <name type="scientific">Brachybacterium endophyticum</name>
    <dbReference type="NCBI Taxonomy" id="2182385"/>
    <lineage>
        <taxon>Bacteria</taxon>
        <taxon>Bacillati</taxon>
        <taxon>Actinomycetota</taxon>
        <taxon>Actinomycetes</taxon>
        <taxon>Micrococcales</taxon>
        <taxon>Dermabacteraceae</taxon>
        <taxon>Brachybacterium</taxon>
    </lineage>
</organism>
<dbReference type="AlphaFoldDB" id="A0A2U2RHB6"/>